<reference evidence="12" key="1">
    <citation type="journal article" date="2021" name="Genome Biol. Evol.">
        <title>Plastome structural evolution and homoplastic inversions in Neo-Astragalus (Fabaceae).</title>
        <authorList>
            <person name="Charboneau J.L.M."/>
            <person name="Cronn R.C."/>
            <person name="Liston A."/>
            <person name="Wojciechowski M.F."/>
            <person name="Sanderson M.J."/>
        </authorList>
    </citation>
    <scope>NUCLEOTIDE SEQUENCE</scope>
    <source>
        <strain evidence="12">JLMC 9741</strain>
    </source>
</reference>
<dbReference type="PROSITE" id="PS00382">
    <property type="entry name" value="CLP_PROTEASE_HIS"/>
    <property type="match status" value="1"/>
</dbReference>
<evidence type="ECO:0000313" key="12">
    <source>
        <dbReference type="EMBL" id="UCS41140.1"/>
    </source>
</evidence>
<dbReference type="GO" id="GO:0004252">
    <property type="term" value="F:serine-type endopeptidase activity"/>
    <property type="evidence" value="ECO:0007669"/>
    <property type="project" value="UniProtKB-UniRule"/>
</dbReference>
<comment type="subcellular location">
    <subcellularLocation>
        <location evidence="9">Cytoplasm</location>
    </subcellularLocation>
    <subcellularLocation>
        <location evidence="1">Plastid</location>
    </subcellularLocation>
</comment>
<dbReference type="Pfam" id="PF00574">
    <property type="entry name" value="CLP_protease"/>
    <property type="match status" value="1"/>
</dbReference>
<sequence length="199" mass="22058">MPVGMPKVPFGDPEDDDDDGDWVDLYNRLYRERILCLGQEINSEVSNQLVGLMVYLSMEDKTKDLNLFINSPGGGVISGMALYDAMQFVEADVQTIGAGISASMASVVLLGGTITKRLAFPHARIMIHQPVSSLLETQMRECVLDTFELLKLRENVINTYAKRTGKPSWQIARDMERDSFMSAEEARSYGIIDIISASG</sequence>
<evidence type="ECO:0000256" key="7">
    <source>
        <dbReference type="ARBA" id="ARBA00034021"/>
    </source>
</evidence>
<feature type="active site" evidence="9 10">
    <location>
        <position position="128"/>
    </location>
</feature>
<proteinExistence type="inferred from homology"/>
<dbReference type="SUPFAM" id="SSF52096">
    <property type="entry name" value="ClpP/crotonase"/>
    <property type="match status" value="1"/>
</dbReference>
<dbReference type="GO" id="GO:0051117">
    <property type="term" value="F:ATPase binding"/>
    <property type="evidence" value="ECO:0007669"/>
    <property type="project" value="TreeGrafter"/>
</dbReference>
<dbReference type="GO" id="GO:0006515">
    <property type="term" value="P:protein quality control for misfolded or incompletely synthesized proteins"/>
    <property type="evidence" value="ECO:0007669"/>
    <property type="project" value="TreeGrafter"/>
</dbReference>
<dbReference type="CDD" id="cd07017">
    <property type="entry name" value="S14_ClpP_2"/>
    <property type="match status" value="1"/>
</dbReference>
<organism evidence="12">
    <name type="scientific">Astragalus tephrodes var. chloridae</name>
    <dbReference type="NCBI Taxonomy" id="2873427"/>
    <lineage>
        <taxon>Eukaryota</taxon>
        <taxon>Viridiplantae</taxon>
        <taxon>Streptophyta</taxon>
        <taxon>Embryophyta</taxon>
        <taxon>Tracheophyta</taxon>
        <taxon>Spermatophyta</taxon>
        <taxon>Magnoliopsida</taxon>
        <taxon>eudicotyledons</taxon>
        <taxon>Gunneridae</taxon>
        <taxon>Pentapetalae</taxon>
        <taxon>rosids</taxon>
        <taxon>fabids</taxon>
        <taxon>Fabales</taxon>
        <taxon>Fabaceae</taxon>
        <taxon>Papilionoideae</taxon>
        <taxon>50 kb inversion clade</taxon>
        <taxon>NPAAA clade</taxon>
        <taxon>Hologalegina</taxon>
        <taxon>IRL clade</taxon>
        <taxon>Galegeae</taxon>
        <taxon>Astragalus</taxon>
        <taxon>Astragalus tephrodes</taxon>
    </lineage>
</organism>
<accession>A0A8K1N2J5</accession>
<dbReference type="EMBL" id="MZ923755">
    <property type="protein sequence ID" value="UCS41140.1"/>
    <property type="molecule type" value="Genomic_DNA"/>
</dbReference>
<evidence type="ECO:0000256" key="5">
    <source>
        <dbReference type="ARBA" id="ARBA00022801"/>
    </source>
</evidence>
<dbReference type="GO" id="GO:0004176">
    <property type="term" value="F:ATP-dependent peptidase activity"/>
    <property type="evidence" value="ECO:0007669"/>
    <property type="project" value="InterPro"/>
</dbReference>
<protein>
    <recommendedName>
        <fullName evidence="9 11">ATP-dependent Clp protease proteolytic subunit</fullName>
        <ecNumber evidence="9">3.4.21.92</ecNumber>
    </recommendedName>
    <alternativeName>
        <fullName evidence="9">Endopeptidase Clp</fullName>
    </alternativeName>
</protein>
<dbReference type="InterPro" id="IPR001907">
    <property type="entry name" value="ClpP"/>
</dbReference>
<comment type="catalytic activity">
    <reaction evidence="7 9 10">
        <text>Hydrolysis of proteins to small peptides in the presence of ATP and magnesium. alpha-casein is the usual test substrate. In the absence of ATP, only oligopeptides shorter than five residues are hydrolyzed (such as succinyl-Leu-Tyr-|-NHMec, and Leu-Tyr-Leu-|-Tyr-Trp, in which cleavage of the -Tyr-|-Leu- and -Tyr-|-Trp bonds also occurs).</text>
        <dbReference type="EC" id="3.4.21.92"/>
    </reaction>
</comment>
<evidence type="ECO:0000256" key="9">
    <source>
        <dbReference type="HAMAP-Rule" id="MF_00444"/>
    </source>
</evidence>
<dbReference type="HAMAP" id="MF_00444">
    <property type="entry name" value="ClpP"/>
    <property type="match status" value="1"/>
</dbReference>
<evidence type="ECO:0000256" key="3">
    <source>
        <dbReference type="ARBA" id="ARBA00022640"/>
    </source>
</evidence>
<comment type="similarity">
    <text evidence="2 9 11">Belongs to the peptidase S14 family.</text>
</comment>
<evidence type="ECO:0000256" key="8">
    <source>
        <dbReference type="ARBA" id="ARBA00055217"/>
    </source>
</evidence>
<keyword evidence="3 12" id="KW-0934">Plastid</keyword>
<dbReference type="EC" id="3.4.21.92" evidence="9"/>
<evidence type="ECO:0000256" key="10">
    <source>
        <dbReference type="PROSITE-ProRule" id="PRU10086"/>
    </source>
</evidence>
<evidence type="ECO:0000256" key="6">
    <source>
        <dbReference type="ARBA" id="ARBA00022825"/>
    </source>
</evidence>
<dbReference type="Gene3D" id="3.90.226.10">
    <property type="entry name" value="2-enoyl-CoA Hydratase, Chain A, domain 1"/>
    <property type="match status" value="1"/>
</dbReference>
<comment type="function">
    <text evidence="8 9">Cleaves peptides in various proteins in a process that requires ATP hydrolysis. Has a chymotrypsin-like activity. Plays a major role in the degradation of misfolded proteins.</text>
</comment>
<keyword evidence="9" id="KW-0963">Cytoplasm</keyword>
<geneLocation type="plastid" evidence="12"/>
<feature type="active site" description="Nucleophile" evidence="9">
    <location>
        <position position="103"/>
    </location>
</feature>
<dbReference type="InterPro" id="IPR033135">
    <property type="entry name" value="ClpP_His_AS"/>
</dbReference>
<evidence type="ECO:0000256" key="11">
    <source>
        <dbReference type="RuleBase" id="RU003567"/>
    </source>
</evidence>
<dbReference type="FunFam" id="3.90.226.10:FF:000006">
    <property type="entry name" value="ATP-dependent Clp protease proteolytic subunit"/>
    <property type="match status" value="1"/>
</dbReference>
<dbReference type="InterPro" id="IPR029045">
    <property type="entry name" value="ClpP/crotonase-like_dom_sf"/>
</dbReference>
<dbReference type="InterPro" id="IPR023562">
    <property type="entry name" value="ClpP/TepA"/>
</dbReference>
<evidence type="ECO:0000256" key="2">
    <source>
        <dbReference type="ARBA" id="ARBA00007039"/>
    </source>
</evidence>
<keyword evidence="5 9" id="KW-0378">Hydrolase</keyword>
<comment type="subunit">
    <text evidence="9">Component of the chloroplastic Clp protease core complex.</text>
</comment>
<dbReference type="PRINTS" id="PR00127">
    <property type="entry name" value="CLPPROTEASEP"/>
</dbReference>
<gene>
    <name evidence="9 12" type="primary">clpP</name>
</gene>
<name>A0A8K1N2J5_9FABA</name>
<dbReference type="GO" id="GO:0009368">
    <property type="term" value="C:endopeptidase Clp complex"/>
    <property type="evidence" value="ECO:0007669"/>
    <property type="project" value="TreeGrafter"/>
</dbReference>
<dbReference type="PANTHER" id="PTHR10381">
    <property type="entry name" value="ATP-DEPENDENT CLP PROTEASE PROTEOLYTIC SUBUNIT"/>
    <property type="match status" value="1"/>
</dbReference>
<dbReference type="PANTHER" id="PTHR10381:SF15">
    <property type="entry name" value="CHLOROPLASTIC ATP-DEPENDENT CLP PROTEASE PROTEOLYTIC SUBUNIT 1"/>
    <property type="match status" value="1"/>
</dbReference>
<dbReference type="GO" id="GO:0009532">
    <property type="term" value="C:plastid stroma"/>
    <property type="evidence" value="ECO:0007669"/>
    <property type="project" value="UniProtKB-ARBA"/>
</dbReference>
<keyword evidence="6 9" id="KW-0720">Serine protease</keyword>
<dbReference type="AlphaFoldDB" id="A0A8K1N2J5"/>
<evidence type="ECO:0000256" key="4">
    <source>
        <dbReference type="ARBA" id="ARBA00022670"/>
    </source>
</evidence>
<evidence type="ECO:0000256" key="1">
    <source>
        <dbReference type="ARBA" id="ARBA00004474"/>
    </source>
</evidence>
<keyword evidence="4 9" id="KW-0645">Protease</keyword>